<organism evidence="2 3">
    <name type="scientific">Dongia rigui</name>
    <dbReference type="NCBI Taxonomy" id="940149"/>
    <lineage>
        <taxon>Bacteria</taxon>
        <taxon>Pseudomonadati</taxon>
        <taxon>Pseudomonadota</taxon>
        <taxon>Alphaproteobacteria</taxon>
        <taxon>Rhodospirillales</taxon>
        <taxon>Dongiaceae</taxon>
        <taxon>Dongia</taxon>
    </lineage>
</organism>
<accession>A0ABU5E023</accession>
<feature type="region of interest" description="Disordered" evidence="1">
    <location>
        <begin position="1"/>
        <end position="25"/>
    </location>
</feature>
<proteinExistence type="predicted"/>
<dbReference type="Proteomes" id="UP001271769">
    <property type="component" value="Unassembled WGS sequence"/>
</dbReference>
<name>A0ABU5E023_9PROT</name>
<gene>
    <name evidence="2" type="ORF">SMD31_13395</name>
</gene>
<dbReference type="RefSeq" id="WP_320501401.1">
    <property type="nucleotide sequence ID" value="NZ_JAXCLX010000002.1"/>
</dbReference>
<sequence>MAAAKSSESGTDFDWTRSAQGSEEGCKASAAEWQISFAGLATEALQGMHSIMADAINREKHKAGSHIQPSIVMQQFCPSAAVEGRAGGKVIKAVHVGSDNWSRSGSP</sequence>
<dbReference type="EMBL" id="JAXCLX010000002">
    <property type="protein sequence ID" value="MDY0872931.1"/>
    <property type="molecule type" value="Genomic_DNA"/>
</dbReference>
<evidence type="ECO:0000313" key="2">
    <source>
        <dbReference type="EMBL" id="MDY0872931.1"/>
    </source>
</evidence>
<protein>
    <submittedName>
        <fullName evidence="2">Uncharacterized protein</fullName>
    </submittedName>
</protein>
<feature type="compositionally biased region" description="Polar residues" evidence="1">
    <location>
        <begin position="1"/>
        <end position="10"/>
    </location>
</feature>
<keyword evidence="3" id="KW-1185">Reference proteome</keyword>
<reference evidence="2 3" key="1">
    <citation type="journal article" date="2013" name="Antonie Van Leeuwenhoek">
        <title>Dongia rigui sp. nov., isolated from freshwater of a large wetland in Korea.</title>
        <authorList>
            <person name="Baik K.S."/>
            <person name="Hwang Y.M."/>
            <person name="Choi J.S."/>
            <person name="Kwon J."/>
            <person name="Seong C.N."/>
        </authorList>
    </citation>
    <scope>NUCLEOTIDE SEQUENCE [LARGE SCALE GENOMIC DNA]</scope>
    <source>
        <strain evidence="2 3">04SU4-P</strain>
    </source>
</reference>
<evidence type="ECO:0000313" key="3">
    <source>
        <dbReference type="Proteomes" id="UP001271769"/>
    </source>
</evidence>
<evidence type="ECO:0000256" key="1">
    <source>
        <dbReference type="SAM" id="MobiDB-lite"/>
    </source>
</evidence>
<comment type="caution">
    <text evidence="2">The sequence shown here is derived from an EMBL/GenBank/DDBJ whole genome shotgun (WGS) entry which is preliminary data.</text>
</comment>